<dbReference type="EMBL" id="RXIC02000020">
    <property type="protein sequence ID" value="KAB1223553.1"/>
    <property type="molecule type" value="Genomic_DNA"/>
</dbReference>
<reference evidence="2 3" key="1">
    <citation type="journal article" date="2019" name="Plant Biotechnol. J.">
        <title>The red bayberry genome and genetic basis of sex determination.</title>
        <authorList>
            <person name="Jia H.M."/>
            <person name="Jia H.J."/>
            <person name="Cai Q.L."/>
            <person name="Wang Y."/>
            <person name="Zhao H.B."/>
            <person name="Yang W.F."/>
            <person name="Wang G.Y."/>
            <person name="Li Y.H."/>
            <person name="Zhan D.L."/>
            <person name="Shen Y.T."/>
            <person name="Niu Q.F."/>
            <person name="Chang L."/>
            <person name="Qiu J."/>
            <person name="Zhao L."/>
            <person name="Xie H.B."/>
            <person name="Fu W.Y."/>
            <person name="Jin J."/>
            <person name="Li X.W."/>
            <person name="Jiao Y."/>
            <person name="Zhou C.C."/>
            <person name="Tu T."/>
            <person name="Chai C.Y."/>
            <person name="Gao J.L."/>
            <person name="Fan L.J."/>
            <person name="van de Weg E."/>
            <person name="Wang J.Y."/>
            <person name="Gao Z.S."/>
        </authorList>
    </citation>
    <scope>NUCLEOTIDE SEQUENCE [LARGE SCALE GENOMIC DNA]</scope>
    <source>
        <tissue evidence="2">Leaves</tissue>
    </source>
</reference>
<evidence type="ECO:0000256" key="1">
    <source>
        <dbReference type="SAM" id="MobiDB-lite"/>
    </source>
</evidence>
<organism evidence="2 3">
    <name type="scientific">Morella rubra</name>
    <name type="common">Chinese bayberry</name>
    <dbReference type="NCBI Taxonomy" id="262757"/>
    <lineage>
        <taxon>Eukaryota</taxon>
        <taxon>Viridiplantae</taxon>
        <taxon>Streptophyta</taxon>
        <taxon>Embryophyta</taxon>
        <taxon>Tracheophyta</taxon>
        <taxon>Spermatophyta</taxon>
        <taxon>Magnoliopsida</taxon>
        <taxon>eudicotyledons</taxon>
        <taxon>Gunneridae</taxon>
        <taxon>Pentapetalae</taxon>
        <taxon>rosids</taxon>
        <taxon>fabids</taxon>
        <taxon>Fagales</taxon>
        <taxon>Myricaceae</taxon>
        <taxon>Morella</taxon>
    </lineage>
</organism>
<gene>
    <name evidence="2" type="ORF">CJ030_MR2G011222</name>
</gene>
<comment type="caution">
    <text evidence="2">The sequence shown here is derived from an EMBL/GenBank/DDBJ whole genome shotgun (WGS) entry which is preliminary data.</text>
</comment>
<accession>A0A6A1WFB9</accession>
<feature type="region of interest" description="Disordered" evidence="1">
    <location>
        <begin position="30"/>
        <end position="52"/>
    </location>
</feature>
<dbReference type="AlphaFoldDB" id="A0A6A1WFB9"/>
<proteinExistence type="predicted"/>
<keyword evidence="3" id="KW-1185">Reference proteome</keyword>
<sequence>MPPDEQQQKLYEGKYGQQQWKYSVSIINPDLHEDPLKKGKQNSEIQDDERHE</sequence>
<evidence type="ECO:0000313" key="3">
    <source>
        <dbReference type="Proteomes" id="UP000516437"/>
    </source>
</evidence>
<protein>
    <submittedName>
        <fullName evidence="2">Uncharacterized protein</fullName>
    </submittedName>
</protein>
<name>A0A6A1WFB9_9ROSI</name>
<dbReference type="Proteomes" id="UP000516437">
    <property type="component" value="Chromosome 2"/>
</dbReference>
<evidence type="ECO:0000313" key="2">
    <source>
        <dbReference type="EMBL" id="KAB1223553.1"/>
    </source>
</evidence>